<dbReference type="Pfam" id="PF00005">
    <property type="entry name" value="ABC_tran"/>
    <property type="match status" value="1"/>
</dbReference>
<dbReference type="AlphaFoldDB" id="A0A0R1KTZ2"/>
<dbReference type="GO" id="GO:0016887">
    <property type="term" value="F:ATP hydrolysis activity"/>
    <property type="evidence" value="ECO:0007669"/>
    <property type="project" value="InterPro"/>
</dbReference>
<evidence type="ECO:0000313" key="5">
    <source>
        <dbReference type="Proteomes" id="UP000051581"/>
    </source>
</evidence>
<evidence type="ECO:0000256" key="1">
    <source>
        <dbReference type="ARBA" id="ARBA00022741"/>
    </source>
</evidence>
<dbReference type="SMART" id="SM00382">
    <property type="entry name" value="AAA"/>
    <property type="match status" value="1"/>
</dbReference>
<dbReference type="OrthoDB" id="9804819at2"/>
<comment type="caution">
    <text evidence="4">The sequence shown here is derived from an EMBL/GenBank/DDBJ whole genome shotgun (WGS) entry which is preliminary data.</text>
</comment>
<dbReference type="SUPFAM" id="SSF52540">
    <property type="entry name" value="P-loop containing nucleoside triphosphate hydrolases"/>
    <property type="match status" value="1"/>
</dbReference>
<dbReference type="PATRIC" id="fig|1423808.3.peg.1549"/>
<feature type="domain" description="ABC transporter" evidence="3">
    <location>
        <begin position="5"/>
        <end position="227"/>
    </location>
</feature>
<dbReference type="InterPro" id="IPR003593">
    <property type="entry name" value="AAA+_ATPase"/>
</dbReference>
<dbReference type="InterPro" id="IPR003439">
    <property type="entry name" value="ABC_transporter-like_ATP-bd"/>
</dbReference>
<keyword evidence="5" id="KW-1185">Reference proteome</keyword>
<dbReference type="Proteomes" id="UP000051581">
    <property type="component" value="Unassembled WGS sequence"/>
</dbReference>
<gene>
    <name evidence="4" type="ORF">FD17_GL001527</name>
</gene>
<dbReference type="PANTHER" id="PTHR43158:SF1">
    <property type="entry name" value="ABC TRANSPORTER, ATP-BINDING PROTEIN"/>
    <property type="match status" value="1"/>
</dbReference>
<dbReference type="PROSITE" id="PS50893">
    <property type="entry name" value="ABC_TRANSPORTER_2"/>
    <property type="match status" value="1"/>
</dbReference>
<dbReference type="EMBL" id="AZEA01000028">
    <property type="protein sequence ID" value="KRK86998.1"/>
    <property type="molecule type" value="Genomic_DNA"/>
</dbReference>
<reference evidence="4 5" key="1">
    <citation type="journal article" date="2015" name="Genome Announc.">
        <title>Expanding the biotechnology potential of lactobacilli through comparative genomics of 213 strains and associated genera.</title>
        <authorList>
            <person name="Sun Z."/>
            <person name="Harris H.M."/>
            <person name="McCann A."/>
            <person name="Guo C."/>
            <person name="Argimon S."/>
            <person name="Zhang W."/>
            <person name="Yang X."/>
            <person name="Jeffery I.B."/>
            <person name="Cooney J.C."/>
            <person name="Kagawa T.F."/>
            <person name="Liu W."/>
            <person name="Song Y."/>
            <person name="Salvetti E."/>
            <person name="Wrobel A."/>
            <person name="Rasinkangas P."/>
            <person name="Parkhill J."/>
            <person name="Rea M.C."/>
            <person name="O'Sullivan O."/>
            <person name="Ritari J."/>
            <person name="Douillard F.P."/>
            <person name="Paul Ross R."/>
            <person name="Yang R."/>
            <person name="Briner A.E."/>
            <person name="Felis G.E."/>
            <person name="de Vos W.M."/>
            <person name="Barrangou R."/>
            <person name="Klaenhammer T.R."/>
            <person name="Caufield P.W."/>
            <person name="Cui Y."/>
            <person name="Zhang H."/>
            <person name="O'Toole P.W."/>
        </authorList>
    </citation>
    <scope>NUCLEOTIDE SEQUENCE [LARGE SCALE GENOMIC DNA]</scope>
    <source>
        <strain evidence="4 5">DSM 19904</strain>
    </source>
</reference>
<keyword evidence="1" id="KW-0547">Nucleotide-binding</keyword>
<evidence type="ECO:0000256" key="2">
    <source>
        <dbReference type="ARBA" id="ARBA00022840"/>
    </source>
</evidence>
<keyword evidence="2" id="KW-0067">ATP-binding</keyword>
<organism evidence="4 5">
    <name type="scientific">Lentilactobacillus sunkii DSM 19904</name>
    <dbReference type="NCBI Taxonomy" id="1423808"/>
    <lineage>
        <taxon>Bacteria</taxon>
        <taxon>Bacillati</taxon>
        <taxon>Bacillota</taxon>
        <taxon>Bacilli</taxon>
        <taxon>Lactobacillales</taxon>
        <taxon>Lactobacillaceae</taxon>
        <taxon>Lentilactobacillus</taxon>
    </lineage>
</organism>
<dbReference type="Gene3D" id="3.40.50.300">
    <property type="entry name" value="P-loop containing nucleotide triphosphate hydrolases"/>
    <property type="match status" value="1"/>
</dbReference>
<proteinExistence type="predicted"/>
<sequence>MTNTIEIKDLNYRKNYRSILEDVNLNIGKGKTVGLLGENGAGKTTLMRLIAGVAKGGSGSITIDGKTDVPVKKSFVSFSEQLNGFNPSMRIDKIIRFYEDVYPDFSTEKYNKMAGFLQIDEGLRLSALSKGMKEKLVIGLTLSRDAKVYLLDEPFGGIDSMSRKKIIQSIIKWKSDDAVILVSDHYVSEIASILDEVVIIKDRTIYTQKSAEEIRSKYAEGIEQYYESIYEGNDIDD</sequence>
<dbReference type="PANTHER" id="PTHR43158">
    <property type="entry name" value="SKFA PEPTIDE EXPORT ATP-BINDING PROTEIN SKFE"/>
    <property type="match status" value="1"/>
</dbReference>
<evidence type="ECO:0000259" key="3">
    <source>
        <dbReference type="PROSITE" id="PS50893"/>
    </source>
</evidence>
<protein>
    <submittedName>
        <fullName evidence="4">ABC transporter-like protein</fullName>
    </submittedName>
</protein>
<accession>A0A0R1KTZ2</accession>
<dbReference type="GO" id="GO:0005524">
    <property type="term" value="F:ATP binding"/>
    <property type="evidence" value="ECO:0007669"/>
    <property type="project" value="UniProtKB-KW"/>
</dbReference>
<evidence type="ECO:0000313" key="4">
    <source>
        <dbReference type="EMBL" id="KRK86998.1"/>
    </source>
</evidence>
<dbReference type="RefSeq" id="WP_057826324.1">
    <property type="nucleotide sequence ID" value="NZ_AZEA01000028.1"/>
</dbReference>
<name>A0A0R1KTZ2_9LACO</name>
<dbReference type="InterPro" id="IPR027417">
    <property type="entry name" value="P-loop_NTPase"/>
</dbReference>